<dbReference type="EMBL" id="JADIMZ010000031">
    <property type="protein sequence ID" value="MBO8432115.1"/>
    <property type="molecule type" value="Genomic_DNA"/>
</dbReference>
<evidence type="ECO:0000313" key="2">
    <source>
        <dbReference type="Proteomes" id="UP000823612"/>
    </source>
</evidence>
<dbReference type="Proteomes" id="UP000823612">
    <property type="component" value="Unassembled WGS sequence"/>
</dbReference>
<name>A0A9D9DU16_9BACT</name>
<proteinExistence type="predicted"/>
<protein>
    <submittedName>
        <fullName evidence="1">Uncharacterized protein</fullName>
    </submittedName>
</protein>
<comment type="caution">
    <text evidence="1">The sequence shown here is derived from an EMBL/GenBank/DDBJ whole genome shotgun (WGS) entry which is preliminary data.</text>
</comment>
<accession>A0A9D9DU16</accession>
<gene>
    <name evidence="1" type="ORF">IAB08_02320</name>
</gene>
<dbReference type="InterPro" id="IPR011006">
    <property type="entry name" value="CheY-like_superfamily"/>
</dbReference>
<organism evidence="1 2">
    <name type="scientific">Candidatus Pullibacteroides excrementavium</name>
    <dbReference type="NCBI Taxonomy" id="2840905"/>
    <lineage>
        <taxon>Bacteria</taxon>
        <taxon>Pseudomonadati</taxon>
        <taxon>Bacteroidota</taxon>
        <taxon>Bacteroidia</taxon>
        <taxon>Bacteroidales</taxon>
        <taxon>Candidatus Pullibacteroides</taxon>
    </lineage>
</organism>
<sequence length="231" mass="26545">MDKTGMNQEKKYGVCVVADDDIGFLDDLCAGLRARNVFKSVMPFARIDEAIAYIRTHSVALFVSDIEFPDGELSYHHLSLIPSVPVILLTVHGRYFMDHFSSIAVNRNIIGTALKFAFPDISQEVVRRYELVKSEGVDKSVIKETATNTIIELYRFDTVNPRSFEVRYSEIAMITVSRQPRGLRFHLNNNLHKYYLPYRSLQECFVEMDRSCPGLFFLILHKGILNLWKNA</sequence>
<reference evidence="1" key="2">
    <citation type="journal article" date="2021" name="PeerJ">
        <title>Extensive microbial diversity within the chicken gut microbiome revealed by metagenomics and culture.</title>
        <authorList>
            <person name="Gilroy R."/>
            <person name="Ravi A."/>
            <person name="Getino M."/>
            <person name="Pursley I."/>
            <person name="Horton D.L."/>
            <person name="Alikhan N.F."/>
            <person name="Baker D."/>
            <person name="Gharbi K."/>
            <person name="Hall N."/>
            <person name="Watson M."/>
            <person name="Adriaenssens E.M."/>
            <person name="Foster-Nyarko E."/>
            <person name="Jarju S."/>
            <person name="Secka A."/>
            <person name="Antonio M."/>
            <person name="Oren A."/>
            <person name="Chaudhuri R.R."/>
            <person name="La Ragione R."/>
            <person name="Hildebrand F."/>
            <person name="Pallen M.J."/>
        </authorList>
    </citation>
    <scope>NUCLEOTIDE SEQUENCE</scope>
    <source>
        <strain evidence="1">2889</strain>
    </source>
</reference>
<dbReference type="Gene3D" id="3.40.50.2300">
    <property type="match status" value="1"/>
</dbReference>
<dbReference type="AlphaFoldDB" id="A0A9D9DU16"/>
<dbReference type="SUPFAM" id="SSF52172">
    <property type="entry name" value="CheY-like"/>
    <property type="match status" value="1"/>
</dbReference>
<evidence type="ECO:0000313" key="1">
    <source>
        <dbReference type="EMBL" id="MBO8432115.1"/>
    </source>
</evidence>
<reference evidence="1" key="1">
    <citation type="submission" date="2020-10" db="EMBL/GenBank/DDBJ databases">
        <authorList>
            <person name="Gilroy R."/>
        </authorList>
    </citation>
    <scope>NUCLEOTIDE SEQUENCE</scope>
    <source>
        <strain evidence="1">2889</strain>
    </source>
</reference>